<comment type="function">
    <text evidence="1">DNA-dependent ATPase that plays important roles in cellular responses to stalled DNA replication processes.</text>
</comment>
<dbReference type="SMART" id="SM00382">
    <property type="entry name" value="AAA"/>
    <property type="match status" value="1"/>
</dbReference>
<accession>A0A165LSX9</accession>
<dbReference type="InterPro" id="IPR003959">
    <property type="entry name" value="ATPase_AAA_core"/>
</dbReference>
<keyword evidence="4" id="KW-0235">DNA replication</keyword>
<dbReference type="GO" id="GO:0008047">
    <property type="term" value="F:enzyme activator activity"/>
    <property type="evidence" value="ECO:0007669"/>
    <property type="project" value="TreeGrafter"/>
</dbReference>
<feature type="region of interest" description="Disordered" evidence="7">
    <location>
        <begin position="1"/>
        <end position="24"/>
    </location>
</feature>
<evidence type="ECO:0000256" key="5">
    <source>
        <dbReference type="ARBA" id="ARBA00022741"/>
    </source>
</evidence>
<dbReference type="GO" id="GO:0000731">
    <property type="term" value="P:DNA synthesis involved in DNA repair"/>
    <property type="evidence" value="ECO:0007669"/>
    <property type="project" value="TreeGrafter"/>
</dbReference>
<dbReference type="PANTHER" id="PTHR13779">
    <property type="entry name" value="WERNER HELICASE-INTERACTING PROTEIN 1 FAMILY MEMBER"/>
    <property type="match status" value="1"/>
</dbReference>
<dbReference type="GO" id="GO:0005524">
    <property type="term" value="F:ATP binding"/>
    <property type="evidence" value="ECO:0007669"/>
    <property type="project" value="UniProtKB-KW"/>
</dbReference>
<comment type="caution">
    <text evidence="9">The sequence shown here is derived from an EMBL/GenBank/DDBJ whole genome shotgun (WGS) entry which is preliminary data.</text>
</comment>
<gene>
    <name evidence="9" type="ORF">A3K90_03800</name>
</gene>
<dbReference type="InterPro" id="IPR051314">
    <property type="entry name" value="AAA_ATPase_RarA/MGS1/WRNIP1"/>
</dbReference>
<dbReference type="RefSeq" id="WP_303681438.1">
    <property type="nucleotide sequence ID" value="NZ_LVWG01000027.1"/>
</dbReference>
<sequence length="457" mass="50348">MAVPINSQPDLFGSPPPSSGAGAFQPLAERVRPQSIDEMAGQEHLVGPMGPLRRFLGGGQLPSMIFWGPPGSGKTTLAEICASALDFRFEQLSAIDSGVKDVRRVLENAASSRARGIRTLLFIDEIHRFNKAQQDTLLHAIEQGVVVLIGATTENPSFEVNAALLSRMQVYTLKSLGPEDIRLVVTRALSVDPLFRDRHVQVEDMEFLLRFSGGDARKALNALEAAFLLIAEDEDPALIGRDLFERALQHRAPIYDHGGEAHYNTVSAFIKSMRGSDPDAALFWLARMIEGGEDPRFIARRLVIFASEDIGNADPYAITLAVSVFQAVTLIGMPEARINLAQGVTYLASCPKSNASYIAVNQALAEAASLQDLAVPKHLCNAPTKFMKQEGYGAGYRYPHDFPNHFVRERYFPDGMEPKPYYRPVEEGREKYLAERLRSLWDDRYGAPDTGNATTNS</sequence>
<dbReference type="Proteomes" id="UP000076481">
    <property type="component" value="Unassembled WGS sequence"/>
</dbReference>
<dbReference type="InterPro" id="IPR008921">
    <property type="entry name" value="DNA_pol3_clamp-load_cplx_C"/>
</dbReference>
<dbReference type="Gene3D" id="1.10.8.60">
    <property type="match status" value="1"/>
</dbReference>
<dbReference type="Gene3D" id="1.20.272.10">
    <property type="match status" value="1"/>
</dbReference>
<keyword evidence="6" id="KW-0067">ATP-binding</keyword>
<dbReference type="Pfam" id="PF16193">
    <property type="entry name" value="AAA_assoc_2"/>
    <property type="match status" value="1"/>
</dbReference>
<evidence type="ECO:0000256" key="3">
    <source>
        <dbReference type="ARBA" id="ARBA00020776"/>
    </source>
</evidence>
<dbReference type="GO" id="GO:0006261">
    <property type="term" value="P:DNA-templated DNA replication"/>
    <property type="evidence" value="ECO:0007669"/>
    <property type="project" value="TreeGrafter"/>
</dbReference>
<dbReference type="Gene3D" id="3.40.50.300">
    <property type="entry name" value="P-loop containing nucleotide triphosphate hydrolases"/>
    <property type="match status" value="1"/>
</dbReference>
<name>A0A165LSX9_PELLU</name>
<evidence type="ECO:0000259" key="8">
    <source>
        <dbReference type="SMART" id="SM00382"/>
    </source>
</evidence>
<dbReference type="PANTHER" id="PTHR13779:SF7">
    <property type="entry name" value="ATPASE WRNIP1"/>
    <property type="match status" value="1"/>
</dbReference>
<dbReference type="AlphaFoldDB" id="A0A165LSX9"/>
<reference evidence="9 10" key="1">
    <citation type="submission" date="2016-03" db="EMBL/GenBank/DDBJ databases">
        <title>Speciation and ecological success in dimly lit waters: horizontal gene transfer in a green sulfur bacteria bloom unveiled by metagenomic assembly.</title>
        <authorList>
            <person name="Llorens-Mares T."/>
            <person name="Liu Z."/>
            <person name="Allen L.Z."/>
            <person name="Rusch D.B."/>
            <person name="Craig M.T."/>
            <person name="Dupont C.L."/>
            <person name="Bryant D.A."/>
            <person name="Casamayor E.O."/>
        </authorList>
    </citation>
    <scope>NUCLEOTIDE SEQUENCE [LARGE SCALE GENOMIC DNA]</scope>
    <source>
        <strain evidence="9">CIII</strain>
    </source>
</reference>
<evidence type="ECO:0000256" key="1">
    <source>
        <dbReference type="ARBA" id="ARBA00002393"/>
    </source>
</evidence>
<keyword evidence="5" id="KW-0547">Nucleotide-binding</keyword>
<evidence type="ECO:0000256" key="7">
    <source>
        <dbReference type="SAM" id="MobiDB-lite"/>
    </source>
</evidence>
<dbReference type="GO" id="GO:0003677">
    <property type="term" value="F:DNA binding"/>
    <property type="evidence" value="ECO:0007669"/>
    <property type="project" value="InterPro"/>
</dbReference>
<dbReference type="InterPro" id="IPR027417">
    <property type="entry name" value="P-loop_NTPase"/>
</dbReference>
<dbReference type="EMBL" id="LVWG01000027">
    <property type="protein sequence ID" value="KZK74388.1"/>
    <property type="molecule type" value="Genomic_DNA"/>
</dbReference>
<dbReference type="Gene3D" id="1.10.3710.10">
    <property type="entry name" value="DNA polymerase III clamp loader subunits, C-terminal domain"/>
    <property type="match status" value="1"/>
</dbReference>
<dbReference type="InterPro" id="IPR032423">
    <property type="entry name" value="AAA_assoc_2"/>
</dbReference>
<dbReference type="Pfam" id="PF00004">
    <property type="entry name" value="AAA"/>
    <property type="match status" value="1"/>
</dbReference>
<evidence type="ECO:0000313" key="10">
    <source>
        <dbReference type="Proteomes" id="UP000076481"/>
    </source>
</evidence>
<dbReference type="SUPFAM" id="SSF52540">
    <property type="entry name" value="P-loop containing nucleoside triphosphate hydrolases"/>
    <property type="match status" value="1"/>
</dbReference>
<dbReference type="GO" id="GO:0017116">
    <property type="term" value="F:single-stranded DNA helicase activity"/>
    <property type="evidence" value="ECO:0007669"/>
    <property type="project" value="TreeGrafter"/>
</dbReference>
<dbReference type="FunFam" id="1.20.272.10:FF:000001">
    <property type="entry name" value="Putative AAA family ATPase"/>
    <property type="match status" value="1"/>
</dbReference>
<organism evidence="9 10">
    <name type="scientific">Pelodictyon luteolum</name>
    <dbReference type="NCBI Taxonomy" id="1100"/>
    <lineage>
        <taxon>Bacteria</taxon>
        <taxon>Pseudomonadati</taxon>
        <taxon>Chlorobiota</taxon>
        <taxon>Chlorobiia</taxon>
        <taxon>Chlorobiales</taxon>
        <taxon>Chlorobiaceae</taxon>
        <taxon>Chlorobium/Pelodictyon group</taxon>
        <taxon>Pelodictyon</taxon>
    </lineage>
</organism>
<dbReference type="SUPFAM" id="SSF48019">
    <property type="entry name" value="post-AAA+ oligomerization domain-like"/>
    <property type="match status" value="1"/>
</dbReference>
<dbReference type="CDD" id="cd00009">
    <property type="entry name" value="AAA"/>
    <property type="match status" value="1"/>
</dbReference>
<dbReference type="FunFam" id="3.40.50.300:FF:000137">
    <property type="entry name" value="Replication-associated recombination protein A"/>
    <property type="match status" value="1"/>
</dbReference>
<evidence type="ECO:0000256" key="2">
    <source>
        <dbReference type="ARBA" id="ARBA00008959"/>
    </source>
</evidence>
<dbReference type="InterPro" id="IPR003593">
    <property type="entry name" value="AAA+_ATPase"/>
</dbReference>
<evidence type="ECO:0000313" key="9">
    <source>
        <dbReference type="EMBL" id="KZK74388.1"/>
    </source>
</evidence>
<evidence type="ECO:0000256" key="6">
    <source>
        <dbReference type="ARBA" id="ARBA00022840"/>
    </source>
</evidence>
<dbReference type="Pfam" id="PF12002">
    <property type="entry name" value="MgsA_C"/>
    <property type="match status" value="1"/>
</dbReference>
<protein>
    <recommendedName>
        <fullName evidence="3">Replication-associated recombination protein A</fullName>
    </recommendedName>
</protein>
<proteinExistence type="inferred from homology"/>
<comment type="similarity">
    <text evidence="2">Belongs to the AAA ATPase family. RarA/MGS1/WRNIP1 subfamily.</text>
</comment>
<dbReference type="InterPro" id="IPR021886">
    <property type="entry name" value="MgsA_C"/>
</dbReference>
<evidence type="ECO:0000256" key="4">
    <source>
        <dbReference type="ARBA" id="ARBA00022705"/>
    </source>
</evidence>
<dbReference type="GO" id="GO:0016887">
    <property type="term" value="F:ATP hydrolysis activity"/>
    <property type="evidence" value="ECO:0007669"/>
    <property type="project" value="InterPro"/>
</dbReference>
<dbReference type="CDD" id="cd18139">
    <property type="entry name" value="HLD_clamp_RarA"/>
    <property type="match status" value="1"/>
</dbReference>
<feature type="domain" description="AAA+ ATPase" evidence="8">
    <location>
        <begin position="60"/>
        <end position="176"/>
    </location>
</feature>